<dbReference type="InterPro" id="IPR051267">
    <property type="entry name" value="STEAP_metalloreductase"/>
</dbReference>
<name>A0A7I7YQZ3_9MYCO</name>
<evidence type="ECO:0000313" key="3">
    <source>
        <dbReference type="EMBL" id="BBZ43574.1"/>
    </source>
</evidence>
<dbReference type="AlphaFoldDB" id="A0A7I7YQZ3"/>
<dbReference type="PANTHER" id="PTHR14239:SF10">
    <property type="entry name" value="REDUCTASE"/>
    <property type="match status" value="1"/>
</dbReference>
<proteinExistence type="predicted"/>
<dbReference type="EMBL" id="AP022614">
    <property type="protein sequence ID" value="BBZ43574.1"/>
    <property type="molecule type" value="Genomic_DNA"/>
</dbReference>
<dbReference type="InterPro" id="IPR028939">
    <property type="entry name" value="P5C_Rdtase_cat_N"/>
</dbReference>
<evidence type="ECO:0000259" key="2">
    <source>
        <dbReference type="Pfam" id="PF03807"/>
    </source>
</evidence>
<evidence type="ECO:0000256" key="1">
    <source>
        <dbReference type="ARBA" id="ARBA00023002"/>
    </source>
</evidence>
<keyword evidence="1" id="KW-0560">Oxidoreductase</keyword>
<dbReference type="Pfam" id="PF03807">
    <property type="entry name" value="F420_oxidored"/>
    <property type="match status" value="1"/>
</dbReference>
<organism evidence="3 4">
    <name type="scientific">Mycobacterium parmense</name>
    <dbReference type="NCBI Taxonomy" id="185642"/>
    <lineage>
        <taxon>Bacteria</taxon>
        <taxon>Bacillati</taxon>
        <taxon>Actinomycetota</taxon>
        <taxon>Actinomycetes</taxon>
        <taxon>Mycobacteriales</taxon>
        <taxon>Mycobacteriaceae</taxon>
        <taxon>Mycobacterium</taxon>
        <taxon>Mycobacterium simiae complex</taxon>
    </lineage>
</organism>
<dbReference type="GO" id="GO:0016491">
    <property type="term" value="F:oxidoreductase activity"/>
    <property type="evidence" value="ECO:0007669"/>
    <property type="project" value="UniProtKB-KW"/>
</dbReference>
<reference evidence="3 4" key="1">
    <citation type="journal article" date="2019" name="Emerg. Microbes Infect.">
        <title>Comprehensive subspecies identification of 175 nontuberculous mycobacteria species based on 7547 genomic profiles.</title>
        <authorList>
            <person name="Matsumoto Y."/>
            <person name="Kinjo T."/>
            <person name="Motooka D."/>
            <person name="Nabeya D."/>
            <person name="Jung N."/>
            <person name="Uechi K."/>
            <person name="Horii T."/>
            <person name="Iida T."/>
            <person name="Fujita J."/>
            <person name="Nakamura S."/>
        </authorList>
    </citation>
    <scope>NUCLEOTIDE SEQUENCE [LARGE SCALE GENOMIC DNA]</scope>
    <source>
        <strain evidence="3 4">JCM 14742</strain>
    </source>
</reference>
<dbReference type="InterPro" id="IPR036291">
    <property type="entry name" value="NAD(P)-bd_dom_sf"/>
</dbReference>
<gene>
    <name evidence="3" type="primary">mmyQ</name>
    <name evidence="3" type="ORF">MPRM_08550</name>
</gene>
<dbReference type="RefSeq" id="WP_232066534.1">
    <property type="nucleotide sequence ID" value="NZ_AP022614.1"/>
</dbReference>
<dbReference type="SUPFAM" id="SSF51735">
    <property type="entry name" value="NAD(P)-binding Rossmann-fold domains"/>
    <property type="match status" value="1"/>
</dbReference>
<dbReference type="Gene3D" id="3.40.50.720">
    <property type="entry name" value="NAD(P)-binding Rossmann-like Domain"/>
    <property type="match status" value="1"/>
</dbReference>
<protein>
    <recommendedName>
        <fullName evidence="2">Pyrroline-5-carboxylate reductase catalytic N-terminal domain-containing protein</fullName>
    </recommendedName>
</protein>
<feature type="domain" description="Pyrroline-5-carboxylate reductase catalytic N-terminal" evidence="2">
    <location>
        <begin position="11"/>
        <end position="96"/>
    </location>
</feature>
<dbReference type="PANTHER" id="PTHR14239">
    <property type="entry name" value="DUDULIN-RELATED"/>
    <property type="match status" value="1"/>
</dbReference>
<evidence type="ECO:0000313" key="4">
    <source>
        <dbReference type="Proteomes" id="UP000467105"/>
    </source>
</evidence>
<dbReference type="Proteomes" id="UP000467105">
    <property type="component" value="Chromosome"/>
</dbReference>
<sequence>METIAREPTIKIAIIGAGNVGRALGGAWSGGHAVTYGVRNPDNPKYGDLGAPASTSAAAVGGSDIVVLCTPWDTTRDALHECGDLSGTVLMDCTNPLTPDLTALTVGHTTSAAEQIAQWAPGAPVCKAMNQIGSPMMNHPRLPGTPVMFLCGDDGAKEVATPLVAELGFETVDAGDLTVARLLEPYGLLWIHLALRRGLGTDFAFALLRGTAGE</sequence>
<keyword evidence="4" id="KW-1185">Reference proteome</keyword>
<accession>A0A7I7YQZ3</accession>